<protein>
    <submittedName>
        <fullName evidence="1">Uncharacterized protein</fullName>
    </submittedName>
</protein>
<dbReference type="AlphaFoldDB" id="U5D6L9"/>
<dbReference type="EMBL" id="KI392485">
    <property type="protein sequence ID" value="ERN16008.1"/>
    <property type="molecule type" value="Genomic_DNA"/>
</dbReference>
<dbReference type="HOGENOM" id="CLU_2349531_0_0_1"/>
<name>U5D6L9_AMBTC</name>
<sequence>MMESAPTRLDTGDFTYCDGVDTNSSSYRYELPGSLGADSDSRMMESAPTRLDMGDQNTGDFTYWDGISTDSSSYRYELPGSLGTDSDLPRHRQFHIL</sequence>
<evidence type="ECO:0000313" key="1">
    <source>
        <dbReference type="EMBL" id="ERN16008.1"/>
    </source>
</evidence>
<proteinExistence type="predicted"/>
<gene>
    <name evidence="1" type="ORF">AMTR_s00030p00052790</name>
</gene>
<organism evidence="1 2">
    <name type="scientific">Amborella trichopoda</name>
    <dbReference type="NCBI Taxonomy" id="13333"/>
    <lineage>
        <taxon>Eukaryota</taxon>
        <taxon>Viridiplantae</taxon>
        <taxon>Streptophyta</taxon>
        <taxon>Embryophyta</taxon>
        <taxon>Tracheophyta</taxon>
        <taxon>Spermatophyta</taxon>
        <taxon>Magnoliopsida</taxon>
        <taxon>Amborellales</taxon>
        <taxon>Amborellaceae</taxon>
        <taxon>Amborella</taxon>
    </lineage>
</organism>
<keyword evidence="2" id="KW-1185">Reference proteome</keyword>
<reference evidence="2" key="1">
    <citation type="journal article" date="2013" name="Science">
        <title>The Amborella genome and the evolution of flowering plants.</title>
        <authorList>
            <consortium name="Amborella Genome Project"/>
        </authorList>
    </citation>
    <scope>NUCLEOTIDE SEQUENCE [LARGE SCALE GENOMIC DNA]</scope>
</reference>
<dbReference type="Proteomes" id="UP000017836">
    <property type="component" value="Unassembled WGS sequence"/>
</dbReference>
<accession>U5D6L9</accession>
<evidence type="ECO:0000313" key="2">
    <source>
        <dbReference type="Proteomes" id="UP000017836"/>
    </source>
</evidence>
<dbReference type="Gramene" id="ERN16008">
    <property type="protein sequence ID" value="ERN16008"/>
    <property type="gene ID" value="AMTR_s00030p00052790"/>
</dbReference>